<dbReference type="InterPro" id="IPR010496">
    <property type="entry name" value="AL/BT2_dom"/>
</dbReference>
<dbReference type="RefSeq" id="WP_264514680.1">
    <property type="nucleotide sequence ID" value="NZ_JAPDDR010000008.1"/>
</dbReference>
<feature type="domain" description="3-keto-alpha-glucoside-1,2-lyase/3-keto-2-hydroxy-glucal hydratase" evidence="2">
    <location>
        <begin position="670"/>
        <end position="830"/>
    </location>
</feature>
<feature type="chain" id="PRO_5046311121" evidence="1">
    <location>
        <begin position="23"/>
        <end position="848"/>
    </location>
</feature>
<dbReference type="Pfam" id="PF07944">
    <property type="entry name" value="Beta-AFase-like_GH127_cat"/>
    <property type="match status" value="1"/>
</dbReference>
<evidence type="ECO:0000259" key="4">
    <source>
        <dbReference type="Pfam" id="PF20736"/>
    </source>
</evidence>
<keyword evidence="6" id="KW-1185">Reference proteome</keyword>
<dbReference type="InterPro" id="IPR049174">
    <property type="entry name" value="Beta-AFase-like"/>
</dbReference>
<gene>
    <name evidence="5" type="ORF">OJ996_16260</name>
</gene>
<dbReference type="EMBL" id="JAPDDR010000008">
    <property type="protein sequence ID" value="MCW1915141.1"/>
    <property type="molecule type" value="Genomic_DNA"/>
</dbReference>
<dbReference type="SUPFAM" id="SSF48208">
    <property type="entry name" value="Six-hairpin glycosidases"/>
    <property type="match status" value="1"/>
</dbReference>
<sequence>MKTSVLLSISVPLTLLGIVCFADTTPKKAGEGLQPEAFSALPLGSVKPQGWLKQQLELQRDGLTGHAPELLEAAGANNAWRGGDGENWEKGPYYLKGLIPLAWGLGDEKLQAEAKKWIDGILKSQREDGFYGPANNPDWWPRMVVNHLLRDYQEATGDERVIPFLSKYYAHLNSTLDSRPLRDWGKARAGDEIETVFWLYRQTGETTLLTLSDKLAKQAYPWTDIFTNNKFLEYGDDFQPKHGVNVPQALKMPAVYSLRSNSEADKKAYSAGVANLMRDHGLAVGINSGSEFLAGASTTQGIELCSVVERMLSDACAMRSLGDAKAGDSLEMMAYNALPGSLSPDIHQHVYYTIPNNVAAKLGPKGFNQDYGNGSTPSPISGFPCCCYNFHMGWPKLVQNSWAATPDKGLAMLAIAPTVVSAPVADGKKVTLTADTYYPFAETVRIKLKAEGDVAFPLSLRIPGWCDAAAITVNGEAGPEAKAGSFAKITRTWRDGDEVILKLPMKVKTHEGVNGSISVTRGPLVYVLPVKERKESMTKREKPDENVVRWEKKGFDSYELFPDSEWNYGLVIDEKDPGSSFAVRAVANTANPFARGTTPVTIQAKAKKVASWKTASNGLVALDPPVSPVASEAPEEKLTLVPYGAGMLRVTSFPVIGTPAVKPESFTDKFAEERLDGWLLYGGGWYVRNGALHTASNAMSFSYGLNGVKAVAPEAVFKDFVYDAKVKLNDSGDAGLIFRVSDASIGADNYHGYYAGISSEKGEVVLGKADNKWTQLKSAKMAIKAGEEHSLRIEAEGLMIRVYVNDLDAPVIELEDASFSEGAIGVRRYTTTPEKNPASFSGIKVSSL</sequence>
<keyword evidence="1" id="KW-0732">Signal</keyword>
<dbReference type="PANTHER" id="PTHR43465">
    <property type="entry name" value="DUF1680 DOMAIN PROTEIN (AFU_ORTHOLOGUE AFUA_1G08910)"/>
    <property type="match status" value="1"/>
</dbReference>
<evidence type="ECO:0000313" key="5">
    <source>
        <dbReference type="EMBL" id="MCW1915141.1"/>
    </source>
</evidence>
<dbReference type="Proteomes" id="UP001165653">
    <property type="component" value="Unassembled WGS sequence"/>
</dbReference>
<accession>A0ABT3G5K3</accession>
<dbReference type="PANTHER" id="PTHR43465:SF2">
    <property type="entry name" value="DUF1680 DOMAIN PROTEIN (AFU_ORTHOLOGUE AFUA_1G08910)"/>
    <property type="match status" value="1"/>
</dbReference>
<evidence type="ECO:0000259" key="3">
    <source>
        <dbReference type="Pfam" id="PF07944"/>
    </source>
</evidence>
<dbReference type="Pfam" id="PF20736">
    <property type="entry name" value="Glyco_hydro127M"/>
    <property type="match status" value="1"/>
</dbReference>
<dbReference type="Pfam" id="PF06439">
    <property type="entry name" value="3keto-disac_hyd"/>
    <property type="match status" value="1"/>
</dbReference>
<proteinExistence type="predicted"/>
<dbReference type="GO" id="GO:0016787">
    <property type="term" value="F:hydrolase activity"/>
    <property type="evidence" value="ECO:0007669"/>
    <property type="project" value="UniProtKB-KW"/>
</dbReference>
<organism evidence="5 6">
    <name type="scientific">Luteolibacter rhizosphaerae</name>
    <dbReference type="NCBI Taxonomy" id="2989719"/>
    <lineage>
        <taxon>Bacteria</taxon>
        <taxon>Pseudomonadati</taxon>
        <taxon>Verrucomicrobiota</taxon>
        <taxon>Verrucomicrobiia</taxon>
        <taxon>Verrucomicrobiales</taxon>
        <taxon>Verrucomicrobiaceae</taxon>
        <taxon>Luteolibacter</taxon>
    </lineage>
</organism>
<protein>
    <submittedName>
        <fullName evidence="5">Glycoside hydrolase family 127 protein</fullName>
    </submittedName>
</protein>
<feature type="domain" description="Non-reducing end beta-L-arabinofuranosidase-like GH127 middle" evidence="4">
    <location>
        <begin position="426"/>
        <end position="505"/>
    </location>
</feature>
<evidence type="ECO:0000313" key="6">
    <source>
        <dbReference type="Proteomes" id="UP001165653"/>
    </source>
</evidence>
<dbReference type="InterPro" id="IPR008928">
    <property type="entry name" value="6-hairpin_glycosidase_sf"/>
</dbReference>
<dbReference type="InterPro" id="IPR049046">
    <property type="entry name" value="Beta-AFase-like_GH127_middle"/>
</dbReference>
<keyword evidence="5" id="KW-0378">Hydrolase</keyword>
<evidence type="ECO:0000259" key="2">
    <source>
        <dbReference type="Pfam" id="PF06439"/>
    </source>
</evidence>
<evidence type="ECO:0000256" key="1">
    <source>
        <dbReference type="SAM" id="SignalP"/>
    </source>
</evidence>
<feature type="signal peptide" evidence="1">
    <location>
        <begin position="1"/>
        <end position="22"/>
    </location>
</feature>
<dbReference type="Gene3D" id="2.60.120.560">
    <property type="entry name" value="Exo-inulinase, domain 1"/>
    <property type="match status" value="1"/>
</dbReference>
<reference evidence="5" key="1">
    <citation type="submission" date="2022-10" db="EMBL/GenBank/DDBJ databases">
        <title>Luteolibacter sp. GHJ8, whole genome shotgun sequencing project.</title>
        <authorList>
            <person name="Zhao G."/>
            <person name="Shen L."/>
        </authorList>
    </citation>
    <scope>NUCLEOTIDE SEQUENCE</scope>
    <source>
        <strain evidence="5">GHJ8</strain>
    </source>
</reference>
<name>A0ABT3G5K3_9BACT</name>
<feature type="domain" description="Non-reducing end beta-L-arabinofuranosidase-like GH127 catalytic" evidence="3">
    <location>
        <begin position="78"/>
        <end position="396"/>
    </location>
</feature>
<comment type="caution">
    <text evidence="5">The sequence shown here is derived from an EMBL/GenBank/DDBJ whole genome shotgun (WGS) entry which is preliminary data.</text>
</comment>
<dbReference type="InterPro" id="IPR012878">
    <property type="entry name" value="Beta-AFase-like_GH127_cat"/>
</dbReference>